<dbReference type="STRING" id="648782.SAMN04488554_0319"/>
<dbReference type="Proteomes" id="UP000199220">
    <property type="component" value="Unassembled WGS sequence"/>
</dbReference>
<keyword evidence="1" id="KW-0812">Transmembrane</keyword>
<organism evidence="2 3">
    <name type="scientific">Ruania alba</name>
    <dbReference type="NCBI Taxonomy" id="648782"/>
    <lineage>
        <taxon>Bacteria</taxon>
        <taxon>Bacillati</taxon>
        <taxon>Actinomycetota</taxon>
        <taxon>Actinomycetes</taxon>
        <taxon>Micrococcales</taxon>
        <taxon>Ruaniaceae</taxon>
        <taxon>Ruania</taxon>
    </lineage>
</organism>
<dbReference type="RefSeq" id="WP_089771393.1">
    <property type="nucleotide sequence ID" value="NZ_FNTX01000001.1"/>
</dbReference>
<dbReference type="OrthoDB" id="5192580at2"/>
<keyword evidence="3" id="KW-1185">Reference proteome</keyword>
<dbReference type="EMBL" id="FNTX01000001">
    <property type="protein sequence ID" value="SED63703.1"/>
    <property type="molecule type" value="Genomic_DNA"/>
</dbReference>
<dbReference type="AlphaFoldDB" id="A0A1H5CA80"/>
<evidence type="ECO:0000313" key="2">
    <source>
        <dbReference type="EMBL" id="SED63703.1"/>
    </source>
</evidence>
<feature type="transmembrane region" description="Helical" evidence="1">
    <location>
        <begin position="142"/>
        <end position="160"/>
    </location>
</feature>
<sequence>MREHIGAALAEVGSGASEEDVNRILSELGSPGAVAEAALAERPTDNGHGISTAPDSPPAGAVATSRRERLLGRWVPPVVAIGLFILGALSLFPMGLLPLAVVVALFIASGLWTPLEKVLGAAVAPIGLASTTFYALTGRFELAPVLGLIALIILFILAIRGGRRAAQHARTVAATTTSGERA</sequence>
<feature type="transmembrane region" description="Helical" evidence="1">
    <location>
        <begin position="78"/>
        <end position="106"/>
    </location>
</feature>
<keyword evidence="1" id="KW-1133">Transmembrane helix</keyword>
<reference evidence="3" key="1">
    <citation type="submission" date="2016-10" db="EMBL/GenBank/DDBJ databases">
        <authorList>
            <person name="Varghese N."/>
            <person name="Submissions S."/>
        </authorList>
    </citation>
    <scope>NUCLEOTIDE SEQUENCE [LARGE SCALE GENOMIC DNA]</scope>
    <source>
        <strain evidence="3">DSM 21368</strain>
    </source>
</reference>
<evidence type="ECO:0000256" key="1">
    <source>
        <dbReference type="SAM" id="Phobius"/>
    </source>
</evidence>
<feature type="transmembrane region" description="Helical" evidence="1">
    <location>
        <begin position="118"/>
        <end position="136"/>
    </location>
</feature>
<evidence type="ECO:0000313" key="3">
    <source>
        <dbReference type="Proteomes" id="UP000199220"/>
    </source>
</evidence>
<name>A0A1H5CA80_9MICO</name>
<gene>
    <name evidence="2" type="ORF">SAMN04488554_0319</name>
</gene>
<keyword evidence="1" id="KW-0472">Membrane</keyword>
<protein>
    <submittedName>
        <fullName evidence="2">Uncharacterized protein</fullName>
    </submittedName>
</protein>
<accession>A0A1H5CA80</accession>
<proteinExistence type="predicted"/>